<dbReference type="EMBL" id="JAIWYP010000009">
    <property type="protein sequence ID" value="KAH3776364.1"/>
    <property type="molecule type" value="Genomic_DNA"/>
</dbReference>
<keyword evidence="1 2" id="KW-0732">Signal</keyword>
<organism evidence="3 4">
    <name type="scientific">Dreissena polymorpha</name>
    <name type="common">Zebra mussel</name>
    <name type="synonym">Mytilus polymorpha</name>
    <dbReference type="NCBI Taxonomy" id="45954"/>
    <lineage>
        <taxon>Eukaryota</taxon>
        <taxon>Metazoa</taxon>
        <taxon>Spiralia</taxon>
        <taxon>Lophotrochozoa</taxon>
        <taxon>Mollusca</taxon>
        <taxon>Bivalvia</taxon>
        <taxon>Autobranchia</taxon>
        <taxon>Heteroconchia</taxon>
        <taxon>Euheterodonta</taxon>
        <taxon>Imparidentia</taxon>
        <taxon>Neoheterodontei</taxon>
        <taxon>Myida</taxon>
        <taxon>Dreissenoidea</taxon>
        <taxon>Dreissenidae</taxon>
        <taxon>Dreissena</taxon>
    </lineage>
</organism>
<protein>
    <recommendedName>
        <fullName evidence="5">Sodefrin-like factor</fullName>
    </recommendedName>
</protein>
<evidence type="ECO:0000256" key="1">
    <source>
        <dbReference type="ARBA" id="ARBA00022729"/>
    </source>
</evidence>
<dbReference type="PROSITE" id="PS00983">
    <property type="entry name" value="LY6_UPAR"/>
    <property type="match status" value="1"/>
</dbReference>
<reference evidence="3" key="2">
    <citation type="submission" date="2020-11" db="EMBL/GenBank/DDBJ databases">
        <authorList>
            <person name="McCartney M.A."/>
            <person name="Auch B."/>
            <person name="Kono T."/>
            <person name="Mallez S."/>
            <person name="Becker A."/>
            <person name="Gohl D.M."/>
            <person name="Silverstein K.A.T."/>
            <person name="Koren S."/>
            <person name="Bechman K.B."/>
            <person name="Herman A."/>
            <person name="Abrahante J.E."/>
            <person name="Garbe J."/>
        </authorList>
    </citation>
    <scope>NUCLEOTIDE SEQUENCE</scope>
    <source>
        <strain evidence="3">Duluth1</strain>
        <tissue evidence="3">Whole animal</tissue>
    </source>
</reference>
<evidence type="ECO:0000256" key="2">
    <source>
        <dbReference type="SAM" id="SignalP"/>
    </source>
</evidence>
<evidence type="ECO:0000313" key="4">
    <source>
        <dbReference type="Proteomes" id="UP000828390"/>
    </source>
</evidence>
<sequence>MYLHCVLTLLALFDIPVSECLQCFTCQNSNDPKSCTGQVECLLNNQSCFVQTVHSGNEVLYNMGCQNNQLCSSLRVDHSGIIGRSVQTRQQNRCHECCSTDYCNEEQLCAHREDCPPFENNSKGNVTGDSLFEGATRNLTCEP</sequence>
<keyword evidence="4" id="KW-1185">Reference proteome</keyword>
<name>A0A9D4E9E1_DREPO</name>
<gene>
    <name evidence="3" type="ORF">DPMN_177787</name>
</gene>
<evidence type="ECO:0000313" key="3">
    <source>
        <dbReference type="EMBL" id="KAH3776364.1"/>
    </source>
</evidence>
<dbReference type="Proteomes" id="UP000828390">
    <property type="component" value="Unassembled WGS sequence"/>
</dbReference>
<evidence type="ECO:0008006" key="5">
    <source>
        <dbReference type="Google" id="ProtNLM"/>
    </source>
</evidence>
<reference evidence="3" key="1">
    <citation type="journal article" date="2019" name="bioRxiv">
        <title>The Genome of the Zebra Mussel, Dreissena polymorpha: A Resource for Invasive Species Research.</title>
        <authorList>
            <person name="McCartney M.A."/>
            <person name="Auch B."/>
            <person name="Kono T."/>
            <person name="Mallez S."/>
            <person name="Zhang Y."/>
            <person name="Obille A."/>
            <person name="Becker A."/>
            <person name="Abrahante J.E."/>
            <person name="Garbe J."/>
            <person name="Badalamenti J.P."/>
            <person name="Herman A."/>
            <person name="Mangelson H."/>
            <person name="Liachko I."/>
            <person name="Sullivan S."/>
            <person name="Sone E.D."/>
            <person name="Koren S."/>
            <person name="Silverstein K.A.T."/>
            <person name="Beckman K.B."/>
            <person name="Gohl D.M."/>
        </authorList>
    </citation>
    <scope>NUCLEOTIDE SEQUENCE</scope>
    <source>
        <strain evidence="3">Duluth1</strain>
        <tissue evidence="3">Whole animal</tissue>
    </source>
</reference>
<dbReference type="Gene3D" id="2.10.60.10">
    <property type="entry name" value="CD59"/>
    <property type="match status" value="1"/>
</dbReference>
<accession>A0A9D4E9E1</accession>
<proteinExistence type="predicted"/>
<dbReference type="AlphaFoldDB" id="A0A9D4E9E1"/>
<comment type="caution">
    <text evidence="3">The sequence shown here is derived from an EMBL/GenBank/DDBJ whole genome shotgun (WGS) entry which is preliminary data.</text>
</comment>
<dbReference type="InterPro" id="IPR045860">
    <property type="entry name" value="Snake_toxin-like_sf"/>
</dbReference>
<feature type="signal peptide" evidence="2">
    <location>
        <begin position="1"/>
        <end position="20"/>
    </location>
</feature>
<dbReference type="OrthoDB" id="10305126at2759"/>
<feature type="chain" id="PRO_5039631640" description="Sodefrin-like factor" evidence="2">
    <location>
        <begin position="21"/>
        <end position="143"/>
    </location>
</feature>
<dbReference type="SUPFAM" id="SSF57302">
    <property type="entry name" value="Snake toxin-like"/>
    <property type="match status" value="1"/>
</dbReference>
<dbReference type="InterPro" id="IPR018363">
    <property type="entry name" value="CD59_antigen_CS"/>
</dbReference>